<comment type="caution">
    <text evidence="2">The sequence shown here is derived from an EMBL/GenBank/DDBJ whole genome shotgun (WGS) entry which is preliminary data.</text>
</comment>
<keyword evidence="1" id="KW-0812">Transmembrane</keyword>
<feature type="transmembrane region" description="Helical" evidence="1">
    <location>
        <begin position="6"/>
        <end position="33"/>
    </location>
</feature>
<proteinExistence type="predicted"/>
<dbReference type="EMBL" id="AAXG02000001">
    <property type="protein sequence ID" value="EDN02062.1"/>
    <property type="molecule type" value="Genomic_DNA"/>
</dbReference>
<reference evidence="2 3" key="1">
    <citation type="submission" date="2007-04" db="EMBL/GenBank/DDBJ databases">
        <authorList>
            <person name="Fulton L."/>
            <person name="Clifton S."/>
            <person name="Fulton B."/>
            <person name="Xu J."/>
            <person name="Minx P."/>
            <person name="Pepin K.H."/>
            <person name="Johnson M."/>
            <person name="Thiruvilangam P."/>
            <person name="Bhonagiri V."/>
            <person name="Nash W.E."/>
            <person name="Mardis E.R."/>
            <person name="Wilson R.K."/>
        </authorList>
    </citation>
    <scope>NUCLEOTIDE SEQUENCE [LARGE SCALE GENOMIC DNA]</scope>
    <source>
        <strain evidence="2 3">ATCC 29799</strain>
    </source>
</reference>
<accession>A6NPI1</accession>
<reference evidence="2 3" key="2">
    <citation type="submission" date="2007-06" db="EMBL/GenBank/DDBJ databases">
        <title>Draft genome sequence of Pseudoflavonifractor capillosus ATCC 29799.</title>
        <authorList>
            <person name="Sudarsanam P."/>
            <person name="Ley R."/>
            <person name="Guruge J."/>
            <person name="Turnbaugh P.J."/>
            <person name="Mahowald M."/>
            <person name="Liep D."/>
            <person name="Gordon J."/>
        </authorList>
    </citation>
    <scope>NUCLEOTIDE SEQUENCE [LARGE SCALE GENOMIC DNA]</scope>
    <source>
        <strain evidence="2 3">ATCC 29799</strain>
    </source>
</reference>
<gene>
    <name evidence="2" type="ORF">BACCAP_00095</name>
</gene>
<sequence length="45" mass="5001">MHPSVIFGVISPLILHAAAGIVNGLTQIVRYFLYFMSTHKSKVQD</sequence>
<evidence type="ECO:0000256" key="1">
    <source>
        <dbReference type="SAM" id="Phobius"/>
    </source>
</evidence>
<keyword evidence="1" id="KW-0472">Membrane</keyword>
<keyword evidence="3" id="KW-1185">Reference proteome</keyword>
<keyword evidence="1" id="KW-1133">Transmembrane helix</keyword>
<dbReference type="AlphaFoldDB" id="A6NPI1"/>
<organism evidence="2 3">
    <name type="scientific">Pseudoflavonifractor capillosus ATCC 29799</name>
    <dbReference type="NCBI Taxonomy" id="411467"/>
    <lineage>
        <taxon>Bacteria</taxon>
        <taxon>Bacillati</taxon>
        <taxon>Bacillota</taxon>
        <taxon>Clostridia</taxon>
        <taxon>Eubacteriales</taxon>
        <taxon>Oscillospiraceae</taxon>
        <taxon>Pseudoflavonifractor</taxon>
    </lineage>
</organism>
<dbReference type="Proteomes" id="UP000003639">
    <property type="component" value="Unassembled WGS sequence"/>
</dbReference>
<dbReference type="STRING" id="411467.BACCAP_00095"/>
<evidence type="ECO:0000313" key="2">
    <source>
        <dbReference type="EMBL" id="EDN02062.1"/>
    </source>
</evidence>
<protein>
    <submittedName>
        <fullName evidence="2">Uncharacterized protein</fullName>
    </submittedName>
</protein>
<evidence type="ECO:0000313" key="3">
    <source>
        <dbReference type="Proteomes" id="UP000003639"/>
    </source>
</evidence>
<name>A6NPI1_9FIRM</name>